<comment type="caution">
    <text evidence="1">The sequence shown here is derived from an EMBL/GenBank/DDBJ whole genome shotgun (WGS) entry which is preliminary data.</text>
</comment>
<evidence type="ECO:0000313" key="1">
    <source>
        <dbReference type="EMBL" id="NYJ37133.1"/>
    </source>
</evidence>
<evidence type="ECO:0000313" key="2">
    <source>
        <dbReference type="Proteomes" id="UP000572051"/>
    </source>
</evidence>
<organism evidence="1 2">
    <name type="scientific">Nocardiopsis aegyptia</name>
    <dbReference type="NCBI Taxonomy" id="220378"/>
    <lineage>
        <taxon>Bacteria</taxon>
        <taxon>Bacillati</taxon>
        <taxon>Actinomycetota</taxon>
        <taxon>Actinomycetes</taxon>
        <taxon>Streptosporangiales</taxon>
        <taxon>Nocardiopsidaceae</taxon>
        <taxon>Nocardiopsis</taxon>
    </lineage>
</organism>
<sequence length="199" mass="21806">MTSGADEDGVSVSADAGRDLSGLARSVTEAFEESATRRRDRDALMDNAFAALFELYRATTSAERRSPAGQNLGAALARLLVSGNNPDRLGLYVVRTQTAAENGRHEGYRPACWRRSMLQILGEEFVPWETFLRPGDLAALPRIDDALVEVAAEASPVSGEEVPAWVPESHWWWWEPARRRGEDAPDRADSGPLDTVPGE</sequence>
<accession>A0A7Z0ERX5</accession>
<dbReference type="AlphaFoldDB" id="A0A7Z0ERX5"/>
<dbReference type="Proteomes" id="UP000572051">
    <property type="component" value="Unassembled WGS sequence"/>
</dbReference>
<name>A0A7Z0ERX5_9ACTN</name>
<protein>
    <submittedName>
        <fullName evidence="1">Uncharacterized protein</fullName>
    </submittedName>
</protein>
<keyword evidence="2" id="KW-1185">Reference proteome</keyword>
<gene>
    <name evidence="1" type="ORF">HNR10_005014</name>
</gene>
<proteinExistence type="predicted"/>
<dbReference type="EMBL" id="JACCFS010000001">
    <property type="protein sequence ID" value="NYJ37133.1"/>
    <property type="molecule type" value="Genomic_DNA"/>
</dbReference>
<reference evidence="1 2" key="1">
    <citation type="submission" date="2020-07" db="EMBL/GenBank/DDBJ databases">
        <title>Sequencing the genomes of 1000 actinobacteria strains.</title>
        <authorList>
            <person name="Klenk H.-P."/>
        </authorList>
    </citation>
    <scope>NUCLEOTIDE SEQUENCE [LARGE SCALE GENOMIC DNA]</scope>
    <source>
        <strain evidence="1 2">DSM 44442</strain>
    </source>
</reference>